<gene>
    <name evidence="3" type="ORF">DKT75_08225</name>
</gene>
<dbReference type="GO" id="GO:0004175">
    <property type="term" value="F:endopeptidase activity"/>
    <property type="evidence" value="ECO:0007669"/>
    <property type="project" value="UniProtKB-ARBA"/>
</dbReference>
<dbReference type="InterPro" id="IPR003675">
    <property type="entry name" value="Rce1/LyrA-like_dom"/>
</dbReference>
<keyword evidence="1" id="KW-1133">Transmembrane helix</keyword>
<evidence type="ECO:0000259" key="2">
    <source>
        <dbReference type="Pfam" id="PF02517"/>
    </source>
</evidence>
<feature type="transmembrane region" description="Helical" evidence="1">
    <location>
        <begin position="31"/>
        <end position="53"/>
    </location>
</feature>
<organism evidence="3 4">
    <name type="scientific">Leucothrix arctica</name>
    <dbReference type="NCBI Taxonomy" id="1481894"/>
    <lineage>
        <taxon>Bacteria</taxon>
        <taxon>Pseudomonadati</taxon>
        <taxon>Pseudomonadota</taxon>
        <taxon>Gammaproteobacteria</taxon>
        <taxon>Thiotrichales</taxon>
        <taxon>Thiotrichaceae</taxon>
        <taxon>Leucothrix</taxon>
    </lineage>
</organism>
<keyword evidence="1" id="KW-0812">Transmembrane</keyword>
<feature type="domain" description="CAAX prenyl protease 2/Lysostaphin resistance protein A-like" evidence="2">
    <location>
        <begin position="148"/>
        <end position="228"/>
    </location>
</feature>
<feature type="transmembrane region" description="Helical" evidence="1">
    <location>
        <begin position="65"/>
        <end position="85"/>
    </location>
</feature>
<dbReference type="Proteomes" id="UP000245506">
    <property type="component" value="Unassembled WGS sequence"/>
</dbReference>
<accession>A0A317CEC6</accession>
<dbReference type="AlphaFoldDB" id="A0A317CEC6"/>
<evidence type="ECO:0000313" key="3">
    <source>
        <dbReference type="EMBL" id="PWQ96747.1"/>
    </source>
</evidence>
<dbReference type="Pfam" id="PF02517">
    <property type="entry name" value="Rce1-like"/>
    <property type="match status" value="1"/>
</dbReference>
<feature type="transmembrane region" description="Helical" evidence="1">
    <location>
        <begin position="106"/>
        <end position="127"/>
    </location>
</feature>
<dbReference type="GO" id="GO:0080120">
    <property type="term" value="P:CAAX-box protein maturation"/>
    <property type="evidence" value="ECO:0007669"/>
    <property type="project" value="UniProtKB-ARBA"/>
</dbReference>
<keyword evidence="1" id="KW-0472">Membrane</keyword>
<feature type="transmembrane region" description="Helical" evidence="1">
    <location>
        <begin position="192"/>
        <end position="213"/>
    </location>
</feature>
<name>A0A317CEC6_9GAMM</name>
<comment type="caution">
    <text evidence="3">The sequence shown here is derived from an EMBL/GenBank/DDBJ whole genome shotgun (WGS) entry which is preliminary data.</text>
</comment>
<keyword evidence="4" id="KW-1185">Reference proteome</keyword>
<protein>
    <recommendedName>
        <fullName evidence="2">CAAX prenyl protease 2/Lysostaphin resistance protein A-like domain-containing protein</fullName>
    </recommendedName>
</protein>
<feature type="transmembrane region" description="Helical" evidence="1">
    <location>
        <begin position="219"/>
        <end position="238"/>
    </location>
</feature>
<evidence type="ECO:0000313" key="4">
    <source>
        <dbReference type="Proteomes" id="UP000245506"/>
    </source>
</evidence>
<evidence type="ECO:0000256" key="1">
    <source>
        <dbReference type="SAM" id="Phobius"/>
    </source>
</evidence>
<dbReference type="EMBL" id="QGKL01000026">
    <property type="protein sequence ID" value="PWQ96747.1"/>
    <property type="molecule type" value="Genomic_DNA"/>
</dbReference>
<reference evidence="3 4" key="1">
    <citation type="submission" date="2018-05" db="EMBL/GenBank/DDBJ databases">
        <title>Leucothrix arctica sp. nov., isolated from Arctic seawater.</title>
        <authorList>
            <person name="Choi A."/>
            <person name="Baek K."/>
        </authorList>
    </citation>
    <scope>NUCLEOTIDE SEQUENCE [LARGE SCALE GENOMIC DNA]</scope>
    <source>
        <strain evidence="3 4">IMCC9719</strain>
    </source>
</reference>
<sequence>MNRQGQNYMASLEGNSDLWGEKQPRKQRSEAAMFLAAIITVLLISKSIDSWLLSNIGSVDIYSNTFVWLYTAAVCAPMAAYLWWLKKPLSVFGVTLKNWRQSLEEGVVISGILLILGTFVLTVISKLEGGSLADSINWDWLKPETLAYIPHSIIQEFIFRGVVLATLLHLFRAHSLWLPLLLSNLLFSFMHMHLGIAAMAMTFLMGYLFSWMYLRHNSILGISIMHMILGSAAFTFGVL</sequence>
<proteinExistence type="predicted"/>